<keyword evidence="3" id="KW-1185">Reference proteome</keyword>
<dbReference type="InterPro" id="IPR050662">
    <property type="entry name" value="Sec-metab_biosynth-thioest"/>
</dbReference>
<dbReference type="InParanoid" id="A0A371RK57"/>
<dbReference type="InterPro" id="IPR036866">
    <property type="entry name" value="RibonucZ/Hydroxyglut_hydro"/>
</dbReference>
<dbReference type="Gene3D" id="3.60.15.10">
    <property type="entry name" value="Ribonuclease Z/Hydroxyacylglutathione hydrolase-like"/>
    <property type="match status" value="1"/>
</dbReference>
<gene>
    <name evidence="2" type="ORF">DX908_11390</name>
</gene>
<sequence length="293" mass="31701">MVPFIRAFDFTHGEPDRLSPLITRVIAKNPGPFTFTGSGTYLIGDERGVAVIDPGPEDEAHAQAVIAAAPGPITHILVTHTHLDHCGGTSRLKELTGAVVLGHGAHEVEKGAAPPALDEGADFNFRPDTEIKDGHLLELPSARLRAVHTPGHCANHLCFSLEDERALFTGDHIMGWATTVVAPPDGDMDDYFSSLDLLLARDDEVYYPTHGAPVPNPQEFVRAVRVHREKRDESILAAVTAAPQSPLEIARIVYTDIDPAMHFAAALNVEAHLERHVKRGSVRRHEDGGFSAG</sequence>
<proteinExistence type="predicted"/>
<evidence type="ECO:0000313" key="2">
    <source>
        <dbReference type="EMBL" id="RFB05817.1"/>
    </source>
</evidence>
<dbReference type="Gene3D" id="1.10.10.10">
    <property type="entry name" value="Winged helix-like DNA-binding domain superfamily/Winged helix DNA-binding domain"/>
    <property type="match status" value="1"/>
</dbReference>
<dbReference type="GO" id="GO:0016787">
    <property type="term" value="F:hydrolase activity"/>
    <property type="evidence" value="ECO:0007669"/>
    <property type="project" value="UniProtKB-KW"/>
</dbReference>
<dbReference type="PANTHER" id="PTHR23131:SF0">
    <property type="entry name" value="ENDORIBONUCLEASE LACTB2"/>
    <property type="match status" value="1"/>
</dbReference>
<dbReference type="Pfam" id="PF17778">
    <property type="entry name" value="WHD_BLACT"/>
    <property type="match status" value="1"/>
</dbReference>
<dbReference type="EMBL" id="QUQO01000001">
    <property type="protein sequence ID" value="RFB05817.1"/>
    <property type="molecule type" value="Genomic_DNA"/>
</dbReference>
<name>A0A371RK57_9PROT</name>
<dbReference type="CDD" id="cd16278">
    <property type="entry name" value="metallo-hydrolase-like_MBL-fold"/>
    <property type="match status" value="1"/>
</dbReference>
<keyword evidence="2" id="KW-0378">Hydrolase</keyword>
<dbReference type="RefSeq" id="WP_116392450.1">
    <property type="nucleotide sequence ID" value="NZ_QUQO01000001.1"/>
</dbReference>
<dbReference type="SMART" id="SM00849">
    <property type="entry name" value="Lactamase_B"/>
    <property type="match status" value="1"/>
</dbReference>
<comment type="caution">
    <text evidence="2">The sequence shown here is derived from an EMBL/GenBank/DDBJ whole genome shotgun (WGS) entry which is preliminary data.</text>
</comment>
<protein>
    <submittedName>
        <fullName evidence="2">MBL fold metallo-hydrolase</fullName>
    </submittedName>
</protein>
<dbReference type="Pfam" id="PF00753">
    <property type="entry name" value="Lactamase_B"/>
    <property type="match status" value="1"/>
</dbReference>
<accession>A0A371RK57</accession>
<dbReference type="AlphaFoldDB" id="A0A371RK57"/>
<reference evidence="2 3" key="1">
    <citation type="submission" date="2018-08" db="EMBL/GenBank/DDBJ databases">
        <title>Parvularcula sp. SM1705, isolated from surface water of the South Sea China.</title>
        <authorList>
            <person name="Sun L."/>
        </authorList>
    </citation>
    <scope>NUCLEOTIDE SEQUENCE [LARGE SCALE GENOMIC DNA]</scope>
    <source>
        <strain evidence="2 3">SM1705</strain>
    </source>
</reference>
<dbReference type="InterPro" id="IPR041516">
    <property type="entry name" value="LACTB2_WH"/>
</dbReference>
<dbReference type="InterPro" id="IPR036388">
    <property type="entry name" value="WH-like_DNA-bd_sf"/>
</dbReference>
<dbReference type="Proteomes" id="UP000264589">
    <property type="component" value="Unassembled WGS sequence"/>
</dbReference>
<dbReference type="OrthoDB" id="9784009at2"/>
<evidence type="ECO:0000313" key="3">
    <source>
        <dbReference type="Proteomes" id="UP000264589"/>
    </source>
</evidence>
<dbReference type="SUPFAM" id="SSF56281">
    <property type="entry name" value="Metallo-hydrolase/oxidoreductase"/>
    <property type="match status" value="1"/>
</dbReference>
<evidence type="ECO:0000259" key="1">
    <source>
        <dbReference type="SMART" id="SM00849"/>
    </source>
</evidence>
<dbReference type="PANTHER" id="PTHR23131">
    <property type="entry name" value="ENDORIBONUCLEASE LACTB2"/>
    <property type="match status" value="1"/>
</dbReference>
<feature type="domain" description="Metallo-beta-lactamase" evidence="1">
    <location>
        <begin position="37"/>
        <end position="210"/>
    </location>
</feature>
<dbReference type="InterPro" id="IPR001279">
    <property type="entry name" value="Metallo-B-lactamas"/>
</dbReference>
<organism evidence="2 3">
    <name type="scientific">Parvularcula marina</name>
    <dbReference type="NCBI Taxonomy" id="2292771"/>
    <lineage>
        <taxon>Bacteria</taxon>
        <taxon>Pseudomonadati</taxon>
        <taxon>Pseudomonadota</taxon>
        <taxon>Alphaproteobacteria</taxon>
        <taxon>Parvularculales</taxon>
        <taxon>Parvularculaceae</taxon>
        <taxon>Parvularcula</taxon>
    </lineage>
</organism>